<dbReference type="OrthoDB" id="4420630at2"/>
<name>M1UVJ7_9CORY</name>
<dbReference type="KEGG" id="ccn:H924_10215"/>
<proteinExistence type="predicted"/>
<dbReference type="STRING" id="1121353.H924_10215"/>
<feature type="transmembrane region" description="Helical" evidence="1">
    <location>
        <begin position="92"/>
        <end position="115"/>
    </location>
</feature>
<feature type="transmembrane region" description="Helical" evidence="1">
    <location>
        <begin position="48"/>
        <end position="71"/>
    </location>
</feature>
<keyword evidence="1" id="KW-0812">Transmembrane</keyword>
<feature type="transmembrane region" description="Helical" evidence="1">
    <location>
        <begin position="20"/>
        <end position="42"/>
    </location>
</feature>
<gene>
    <name evidence="2" type="ORF">H924_10215</name>
</gene>
<dbReference type="AlphaFoldDB" id="M1UVJ7"/>
<dbReference type="HOGENOM" id="CLU_146062_0_0_11"/>
<feature type="transmembrane region" description="Helical" evidence="1">
    <location>
        <begin position="127"/>
        <end position="145"/>
    </location>
</feature>
<organism evidence="2 3">
    <name type="scientific">Corynebacterium callunae DSM 20147</name>
    <dbReference type="NCBI Taxonomy" id="1121353"/>
    <lineage>
        <taxon>Bacteria</taxon>
        <taxon>Bacillati</taxon>
        <taxon>Actinomycetota</taxon>
        <taxon>Actinomycetes</taxon>
        <taxon>Mycobacteriales</taxon>
        <taxon>Corynebacteriaceae</taxon>
        <taxon>Corynebacterium</taxon>
    </lineage>
</organism>
<dbReference type="Proteomes" id="UP000011760">
    <property type="component" value="Chromosome"/>
</dbReference>
<evidence type="ECO:0000313" key="2">
    <source>
        <dbReference type="EMBL" id="AGG67477.1"/>
    </source>
</evidence>
<dbReference type="RefSeq" id="WP_015651907.1">
    <property type="nucleotide sequence ID" value="NC_020506.1"/>
</dbReference>
<dbReference type="PATRIC" id="fig|1121353.3.peg.2083"/>
<reference evidence="2 3" key="1">
    <citation type="submission" date="2013-02" db="EMBL/GenBank/DDBJ databases">
        <title>The complete genome sequence of Corynebacterium callunae DSM 20147.</title>
        <authorList>
            <person name="Ruckert C."/>
            <person name="Albersmeier A."/>
            <person name="Kalinowski J."/>
        </authorList>
    </citation>
    <scope>NUCLEOTIDE SEQUENCE [LARGE SCALE GENOMIC DNA]</scope>
    <source>
        <strain evidence="2 3">DSM 20147</strain>
    </source>
</reference>
<dbReference type="eggNOG" id="ENOG5034CGI">
    <property type="taxonomic scope" value="Bacteria"/>
</dbReference>
<evidence type="ECO:0000256" key="1">
    <source>
        <dbReference type="SAM" id="Phobius"/>
    </source>
</evidence>
<protein>
    <submittedName>
        <fullName evidence="2">Uncharacterized protein</fullName>
    </submittedName>
</protein>
<sequence length="151" mass="16527">MSSTKTIFGRSKFGGGAAGLIAASLGGGAFFSAVFSLLMLSLLNPERYWLFLAIYFIVMLPVAVALTWLALVDRETIKGVIRNPENSVENTWYAAAAQDTFHMLMVIGGIGSIVFSVRPMEIAMSNALLILLVLMQICFWMSYGIRKHRAA</sequence>
<keyword evidence="3" id="KW-1185">Reference proteome</keyword>
<keyword evidence="1" id="KW-0472">Membrane</keyword>
<keyword evidence="1" id="KW-1133">Transmembrane helix</keyword>
<evidence type="ECO:0000313" key="3">
    <source>
        <dbReference type="Proteomes" id="UP000011760"/>
    </source>
</evidence>
<dbReference type="EMBL" id="CP004354">
    <property type="protein sequence ID" value="AGG67477.1"/>
    <property type="molecule type" value="Genomic_DNA"/>
</dbReference>
<accession>M1UVJ7</accession>